<keyword evidence="8" id="KW-1185">Reference proteome</keyword>
<dbReference type="InterPro" id="IPR002104">
    <property type="entry name" value="Integrase_catalytic"/>
</dbReference>
<dbReference type="Proteomes" id="UP000199022">
    <property type="component" value="Unassembled WGS sequence"/>
</dbReference>
<evidence type="ECO:0000313" key="8">
    <source>
        <dbReference type="Proteomes" id="UP000199022"/>
    </source>
</evidence>
<dbReference type="InterPro" id="IPR044068">
    <property type="entry name" value="CB"/>
</dbReference>
<dbReference type="Pfam" id="PF14659">
    <property type="entry name" value="Phage_int_SAM_3"/>
    <property type="match status" value="1"/>
</dbReference>
<dbReference type="InterPro" id="IPR050090">
    <property type="entry name" value="Tyrosine_recombinase_XerCD"/>
</dbReference>
<evidence type="ECO:0000256" key="3">
    <source>
        <dbReference type="ARBA" id="ARBA00023172"/>
    </source>
</evidence>
<proteinExistence type="predicted"/>
<dbReference type="GO" id="GO:0015074">
    <property type="term" value="P:DNA integration"/>
    <property type="evidence" value="ECO:0007669"/>
    <property type="project" value="UniProtKB-KW"/>
</dbReference>
<dbReference type="EMBL" id="FOMD01000002">
    <property type="protein sequence ID" value="SFC93464.1"/>
    <property type="molecule type" value="Genomic_DNA"/>
</dbReference>
<dbReference type="InterPro" id="IPR004107">
    <property type="entry name" value="Integrase_SAM-like_N"/>
</dbReference>
<gene>
    <name evidence="7" type="ORF">SAMN05661030_2000</name>
</gene>
<evidence type="ECO:0000256" key="1">
    <source>
        <dbReference type="ARBA" id="ARBA00022908"/>
    </source>
</evidence>
<dbReference type="InterPro" id="IPR013762">
    <property type="entry name" value="Integrase-like_cat_sf"/>
</dbReference>
<feature type="domain" description="Core-binding (CB)" evidence="6">
    <location>
        <begin position="77"/>
        <end position="166"/>
    </location>
</feature>
<dbReference type="InterPro" id="IPR010998">
    <property type="entry name" value="Integrase_recombinase_N"/>
</dbReference>
<dbReference type="PANTHER" id="PTHR30349:SF91">
    <property type="entry name" value="INTA PROTEIN"/>
    <property type="match status" value="1"/>
</dbReference>
<dbReference type="STRING" id="1225127.SAMN05661030_2000"/>
<evidence type="ECO:0000256" key="2">
    <source>
        <dbReference type="ARBA" id="ARBA00023125"/>
    </source>
</evidence>
<dbReference type="PROSITE" id="PS51898">
    <property type="entry name" value="TYR_RECOMBINASE"/>
    <property type="match status" value="1"/>
</dbReference>
<dbReference type="CDD" id="cd01189">
    <property type="entry name" value="INT_ICEBs1_C_like"/>
    <property type="match status" value="1"/>
</dbReference>
<evidence type="ECO:0000259" key="6">
    <source>
        <dbReference type="PROSITE" id="PS51900"/>
    </source>
</evidence>
<evidence type="ECO:0000259" key="5">
    <source>
        <dbReference type="PROSITE" id="PS51898"/>
    </source>
</evidence>
<keyword evidence="2 4" id="KW-0238">DNA-binding</keyword>
<dbReference type="PROSITE" id="PS51900">
    <property type="entry name" value="CB"/>
    <property type="match status" value="1"/>
</dbReference>
<sequence>MFKRCPCPPVTDASGRRKNCPRRHGSWYFAHDVRDPSGKRRQLRRGGYDSAADAREALQASMTATGQGVRVQDQRKTSVADYLEGWLERKKDSGRFRPSTALNTHQHLRDYWIPLLGHYRLSDLTVDDVDRALASIRKEGTRPKPLSAESVRRIHATLRAALNDAVRRRVLQYNPAALAELEPTRRPKVRPWEPDELGAFLDHAAAHRLGVLYEVLAMTGLRRGEVVGLRWADIDLGKRVLWVRQSVVQVGYDSVVGTPKTASGEDRRVDLDEATVGSLIAHRLRQDEARAALGEAYEDNDLVFPREDGAYLKPEVVSKTFHKLVDAAGLRKVRLHDLRHGQASIMLAAGVDMTVVSKRLGHSGIRITSDTYTHLLEGVGRQAAEAAAALVPRGSTARPGVDQLG</sequence>
<dbReference type="GO" id="GO:0006310">
    <property type="term" value="P:DNA recombination"/>
    <property type="evidence" value="ECO:0007669"/>
    <property type="project" value="UniProtKB-KW"/>
</dbReference>
<dbReference type="InterPro" id="IPR011010">
    <property type="entry name" value="DNA_brk_join_enz"/>
</dbReference>
<name>A0A1I1N6Y5_9ACTN</name>
<dbReference type="SUPFAM" id="SSF56349">
    <property type="entry name" value="DNA breaking-rejoining enzymes"/>
    <property type="match status" value="1"/>
</dbReference>
<reference evidence="8" key="1">
    <citation type="submission" date="2016-10" db="EMBL/GenBank/DDBJ databases">
        <authorList>
            <person name="Varghese N."/>
            <person name="Submissions S."/>
        </authorList>
    </citation>
    <scope>NUCLEOTIDE SEQUENCE [LARGE SCALE GENOMIC DNA]</scope>
    <source>
        <strain evidence="8">DSM 45962</strain>
    </source>
</reference>
<dbReference type="Gene3D" id="1.10.443.10">
    <property type="entry name" value="Intergrase catalytic core"/>
    <property type="match status" value="1"/>
</dbReference>
<feature type="domain" description="Tyr recombinase" evidence="5">
    <location>
        <begin position="187"/>
        <end position="385"/>
    </location>
</feature>
<evidence type="ECO:0000313" key="7">
    <source>
        <dbReference type="EMBL" id="SFC93464.1"/>
    </source>
</evidence>
<keyword evidence="1" id="KW-0229">DNA integration</keyword>
<accession>A0A1I1N6Y5</accession>
<dbReference type="Gene3D" id="1.10.150.130">
    <property type="match status" value="1"/>
</dbReference>
<evidence type="ECO:0000256" key="4">
    <source>
        <dbReference type="PROSITE-ProRule" id="PRU01248"/>
    </source>
</evidence>
<organism evidence="7 8">
    <name type="scientific">Klenkia taihuensis</name>
    <dbReference type="NCBI Taxonomy" id="1225127"/>
    <lineage>
        <taxon>Bacteria</taxon>
        <taxon>Bacillati</taxon>
        <taxon>Actinomycetota</taxon>
        <taxon>Actinomycetes</taxon>
        <taxon>Geodermatophilales</taxon>
        <taxon>Geodermatophilaceae</taxon>
        <taxon>Klenkia</taxon>
    </lineage>
</organism>
<dbReference type="GO" id="GO:0003677">
    <property type="term" value="F:DNA binding"/>
    <property type="evidence" value="ECO:0007669"/>
    <property type="project" value="UniProtKB-UniRule"/>
</dbReference>
<keyword evidence="3" id="KW-0233">DNA recombination</keyword>
<dbReference type="Pfam" id="PF00589">
    <property type="entry name" value="Phage_integrase"/>
    <property type="match status" value="1"/>
</dbReference>
<dbReference type="PANTHER" id="PTHR30349">
    <property type="entry name" value="PHAGE INTEGRASE-RELATED"/>
    <property type="match status" value="1"/>
</dbReference>
<protein>
    <submittedName>
        <fullName evidence="7">Site-specific recombinase XerD</fullName>
    </submittedName>
</protein>
<dbReference type="AlphaFoldDB" id="A0A1I1N6Y5"/>